<dbReference type="Proteomes" id="UP000245468">
    <property type="component" value="Chromosome"/>
</dbReference>
<dbReference type="AlphaFoldDB" id="A0A2S2DXB4"/>
<gene>
    <name evidence="3" type="ORF">HME7025_02148</name>
</gene>
<accession>A0A2S2DXB4</accession>
<feature type="chain" id="PRO_5015670588" description="DUF4440 domain-containing protein" evidence="1">
    <location>
        <begin position="31"/>
        <end position="155"/>
    </location>
</feature>
<dbReference type="InterPro" id="IPR027843">
    <property type="entry name" value="DUF4440"/>
</dbReference>
<dbReference type="Pfam" id="PF14534">
    <property type="entry name" value="DUF4440"/>
    <property type="match status" value="1"/>
</dbReference>
<feature type="domain" description="DUF4440" evidence="2">
    <location>
        <begin position="38"/>
        <end position="145"/>
    </location>
</feature>
<dbReference type="SUPFAM" id="SSF54427">
    <property type="entry name" value="NTF2-like"/>
    <property type="match status" value="1"/>
</dbReference>
<sequence length="155" mass="17796">MNIVFMFKKRIMKNLLLTLACFCTTFYLMAQKADVNSLREAELNRFKIMVAQDGAGLDKVLHKDLVYIHSSGTQDTKASYIESIVSQKTIYAIIEPEEFTQRIYGNIGINTGIVNVTNKKDGAFLPVNRLKFTDVFIFENGRWQMVSWQSLKINK</sequence>
<evidence type="ECO:0000259" key="2">
    <source>
        <dbReference type="Pfam" id="PF14534"/>
    </source>
</evidence>
<keyword evidence="4" id="KW-1185">Reference proteome</keyword>
<dbReference type="Gene3D" id="3.10.450.50">
    <property type="match status" value="1"/>
</dbReference>
<evidence type="ECO:0000313" key="4">
    <source>
        <dbReference type="Proteomes" id="UP000245468"/>
    </source>
</evidence>
<proteinExistence type="predicted"/>
<evidence type="ECO:0000313" key="3">
    <source>
        <dbReference type="EMBL" id="AWL09996.1"/>
    </source>
</evidence>
<keyword evidence="1" id="KW-0732">Signal</keyword>
<organism evidence="3 4">
    <name type="scientific">Aquirufa nivalisilvae</name>
    <dbReference type="NCBI Taxonomy" id="2516557"/>
    <lineage>
        <taxon>Bacteria</taxon>
        <taxon>Pseudomonadati</taxon>
        <taxon>Bacteroidota</taxon>
        <taxon>Cytophagia</taxon>
        <taxon>Cytophagales</taxon>
        <taxon>Flectobacillaceae</taxon>
        <taxon>Aquirufa</taxon>
    </lineage>
</organism>
<dbReference type="EMBL" id="CP029346">
    <property type="protein sequence ID" value="AWL09996.1"/>
    <property type="molecule type" value="Genomic_DNA"/>
</dbReference>
<protein>
    <recommendedName>
        <fullName evidence="2">DUF4440 domain-containing protein</fullName>
    </recommendedName>
</protein>
<feature type="signal peptide" evidence="1">
    <location>
        <begin position="1"/>
        <end position="30"/>
    </location>
</feature>
<reference evidence="4" key="1">
    <citation type="submission" date="2018-05" db="EMBL/GenBank/DDBJ databases">
        <title>Pseudarcicella sp. HME7025 Genome sequencing and assembly.</title>
        <authorList>
            <person name="Kim H."/>
            <person name="Kang H."/>
            <person name="Joh K."/>
        </authorList>
    </citation>
    <scope>NUCLEOTIDE SEQUENCE [LARGE SCALE GENOMIC DNA]</scope>
    <source>
        <strain evidence="4">HME7025</strain>
    </source>
</reference>
<name>A0A2S2DXB4_9BACT</name>
<dbReference type="InterPro" id="IPR032710">
    <property type="entry name" value="NTF2-like_dom_sf"/>
</dbReference>
<dbReference type="KEGG" id="psez:HME7025_02148"/>
<evidence type="ECO:0000256" key="1">
    <source>
        <dbReference type="SAM" id="SignalP"/>
    </source>
</evidence>